<accession>A0A1X7V7E0</accession>
<proteinExistence type="predicted"/>
<evidence type="ECO:0000313" key="1">
    <source>
        <dbReference type="EnsemblMetazoa" id="Aqu2.1.35916_001"/>
    </source>
</evidence>
<sequence length="81" mass="9620">SMYFHITDGLCPDIVHDILEGSLQYVSKELLKNLFHQNITTLQEVNSRIEYYPYCYTESKDKRVLLQSNNFDSSNHYIRQT</sequence>
<dbReference type="EnsemblMetazoa" id="Aqu2.1.35916_001">
    <property type="protein sequence ID" value="Aqu2.1.35916_001"/>
    <property type="gene ID" value="Aqu2.1.35916"/>
</dbReference>
<organism evidence="1">
    <name type="scientific">Amphimedon queenslandica</name>
    <name type="common">Sponge</name>
    <dbReference type="NCBI Taxonomy" id="400682"/>
    <lineage>
        <taxon>Eukaryota</taxon>
        <taxon>Metazoa</taxon>
        <taxon>Porifera</taxon>
        <taxon>Demospongiae</taxon>
        <taxon>Heteroscleromorpha</taxon>
        <taxon>Haplosclerida</taxon>
        <taxon>Niphatidae</taxon>
        <taxon>Amphimedon</taxon>
    </lineage>
</organism>
<name>A0A1X7V7E0_AMPQE</name>
<reference evidence="1" key="1">
    <citation type="submission" date="2017-05" db="UniProtKB">
        <authorList>
            <consortium name="EnsemblMetazoa"/>
        </authorList>
    </citation>
    <scope>IDENTIFICATION</scope>
</reference>
<dbReference type="AlphaFoldDB" id="A0A1X7V7E0"/>
<dbReference type="InParanoid" id="A0A1X7V7E0"/>
<protein>
    <submittedName>
        <fullName evidence="1">Uncharacterized protein</fullName>
    </submittedName>
</protein>